<reference evidence="1 2" key="1">
    <citation type="submission" date="2017-08" db="EMBL/GenBank/DDBJ databases">
        <title>Complete genome sequence of Mucilaginibacter sp. strain BJC16-A31.</title>
        <authorList>
            <consortium name="Henan University of Science and Technology"/>
            <person name="You X."/>
        </authorList>
    </citation>
    <scope>NUCLEOTIDE SEQUENCE [LARGE SCALE GENOMIC DNA]</scope>
    <source>
        <strain evidence="1 2">BJC16-A31</strain>
    </source>
</reference>
<accession>A0A223P1R6</accession>
<keyword evidence="2" id="KW-1185">Reference proteome</keyword>
<protein>
    <submittedName>
        <fullName evidence="1">Uncharacterized protein</fullName>
    </submittedName>
</protein>
<organism evidence="1 2">
    <name type="scientific">Mucilaginibacter xinganensis</name>
    <dbReference type="NCBI Taxonomy" id="1234841"/>
    <lineage>
        <taxon>Bacteria</taxon>
        <taxon>Pseudomonadati</taxon>
        <taxon>Bacteroidota</taxon>
        <taxon>Sphingobacteriia</taxon>
        <taxon>Sphingobacteriales</taxon>
        <taxon>Sphingobacteriaceae</taxon>
        <taxon>Mucilaginibacter</taxon>
    </lineage>
</organism>
<gene>
    <name evidence="1" type="ORF">MuYL_4152</name>
</gene>
<evidence type="ECO:0000313" key="2">
    <source>
        <dbReference type="Proteomes" id="UP000215002"/>
    </source>
</evidence>
<evidence type="ECO:0000313" key="1">
    <source>
        <dbReference type="EMBL" id="ASU36037.1"/>
    </source>
</evidence>
<dbReference type="EMBL" id="CP022743">
    <property type="protein sequence ID" value="ASU36037.1"/>
    <property type="molecule type" value="Genomic_DNA"/>
</dbReference>
<sequence length="43" mass="5125">MISVVPCSIFLKLKPFTFYLYDKLFKEINLILSKTCYLSPFIF</sequence>
<proteinExistence type="predicted"/>
<dbReference type="AlphaFoldDB" id="A0A223P1R6"/>
<dbReference type="KEGG" id="muc:MuYL_4152"/>
<name>A0A223P1R6_9SPHI</name>
<dbReference type="Proteomes" id="UP000215002">
    <property type="component" value="Chromosome"/>
</dbReference>